<dbReference type="InterPro" id="IPR032675">
    <property type="entry name" value="LRR_dom_sf"/>
</dbReference>
<organism evidence="2 3">
    <name type="scientific">Triticum turgidum subsp. durum</name>
    <name type="common">Durum wheat</name>
    <name type="synonym">Triticum durum</name>
    <dbReference type="NCBI Taxonomy" id="4567"/>
    <lineage>
        <taxon>Eukaryota</taxon>
        <taxon>Viridiplantae</taxon>
        <taxon>Streptophyta</taxon>
        <taxon>Embryophyta</taxon>
        <taxon>Tracheophyta</taxon>
        <taxon>Spermatophyta</taxon>
        <taxon>Magnoliopsida</taxon>
        <taxon>Liliopsida</taxon>
        <taxon>Poales</taxon>
        <taxon>Poaceae</taxon>
        <taxon>BOP clade</taxon>
        <taxon>Pooideae</taxon>
        <taxon>Triticodae</taxon>
        <taxon>Triticeae</taxon>
        <taxon>Triticinae</taxon>
        <taxon>Triticum</taxon>
    </lineage>
</organism>
<dbReference type="Pfam" id="PF23622">
    <property type="entry name" value="LRR_At1g61320_AtMIF1"/>
    <property type="match status" value="1"/>
</dbReference>
<keyword evidence="3" id="KW-1185">Reference proteome</keyword>
<dbReference type="OMA" id="RLEYHAF"/>
<dbReference type="InterPro" id="IPR001810">
    <property type="entry name" value="F-box_dom"/>
</dbReference>
<feature type="domain" description="F-box" evidence="1">
    <location>
        <begin position="15"/>
        <end position="51"/>
    </location>
</feature>
<dbReference type="Gene3D" id="1.20.1280.50">
    <property type="match status" value="1"/>
</dbReference>
<proteinExistence type="predicted"/>
<dbReference type="InterPro" id="IPR055357">
    <property type="entry name" value="LRR_At1g61320_AtMIF1"/>
</dbReference>
<protein>
    <recommendedName>
        <fullName evidence="1">F-box domain-containing protein</fullName>
    </recommendedName>
</protein>
<evidence type="ECO:0000313" key="3">
    <source>
        <dbReference type="Proteomes" id="UP000324705"/>
    </source>
</evidence>
<dbReference type="PROSITE" id="PS50181">
    <property type="entry name" value="FBOX"/>
    <property type="match status" value="1"/>
</dbReference>
<dbReference type="EMBL" id="LT934114">
    <property type="protein sequence ID" value="VAH54517.1"/>
    <property type="molecule type" value="Genomic_DNA"/>
</dbReference>
<dbReference type="AlphaFoldDB" id="A0A9R1Q4D6"/>
<sequence>MESPPPKRNVGDGGADGISALPDHLLLDILERLDLRDAVRAGALSMRWRHLPSHLSRVHLDAGHFRGATPLEVMDAFTGAARALLTRVPPAEGVCESGALKVLVLSFYPSSPHLSSIGRLVEGIVSLGNTECLEFCISPPLADRLSSEVANGHEFMAFSRAYTVAFSWLTRLTLEYYAFGHSDITDLISTCGRLRHLNLRFCRLDNEHSVLKIDVPCSELQEIEFCCFVCTRIELVSVPKLRQVVCQHWLFENPPVRFGYVPELRGVILNSRAKAWQEPFALSECLSSSVANLSTLTLCFADQMIWIQPEHRKQLTPLFINLTSVFLSSIFSECDLSWTVFILEAAPALHDMALSRHSCIMTPEYSAEKTNVTWEPSKDLRHLNLKVLEIFGCEDEDKVTNYIRLVIERAVGLLIIQLYGEIPCTNCDAINLERSKVEKASRRRIKEQLTHGSSSSVEIIIC</sequence>
<dbReference type="InterPro" id="IPR036047">
    <property type="entry name" value="F-box-like_dom_sf"/>
</dbReference>
<dbReference type="Gene3D" id="3.80.10.10">
    <property type="entry name" value="Ribonuclease Inhibitor"/>
    <property type="match status" value="1"/>
</dbReference>
<reference evidence="2 3" key="1">
    <citation type="submission" date="2017-09" db="EMBL/GenBank/DDBJ databases">
        <authorList>
            <consortium name="International Durum Wheat Genome Sequencing Consortium (IDWGSC)"/>
            <person name="Milanesi L."/>
        </authorList>
    </citation>
    <scope>NUCLEOTIDE SEQUENCE [LARGE SCALE GENOMIC DNA]</scope>
    <source>
        <strain evidence="3">cv. Svevo</strain>
    </source>
</reference>
<dbReference type="InterPro" id="IPR044997">
    <property type="entry name" value="F-box_plant"/>
</dbReference>
<name>A0A9R1Q4D6_TRITD</name>
<dbReference type="PANTHER" id="PTHR32153">
    <property type="entry name" value="OJ000223_09.16 PROTEIN"/>
    <property type="match status" value="1"/>
</dbReference>
<accession>A0A9R1Q4D6</accession>
<evidence type="ECO:0000259" key="1">
    <source>
        <dbReference type="PROSITE" id="PS50181"/>
    </source>
</evidence>
<dbReference type="Pfam" id="PF00646">
    <property type="entry name" value="F-box"/>
    <property type="match status" value="1"/>
</dbReference>
<dbReference type="Proteomes" id="UP000324705">
    <property type="component" value="Chromosome 2B"/>
</dbReference>
<dbReference type="SUPFAM" id="SSF52047">
    <property type="entry name" value="RNI-like"/>
    <property type="match status" value="1"/>
</dbReference>
<gene>
    <name evidence="2" type="ORF">TRITD_2Bv1G258020</name>
</gene>
<evidence type="ECO:0000313" key="2">
    <source>
        <dbReference type="EMBL" id="VAH54517.1"/>
    </source>
</evidence>
<dbReference type="SUPFAM" id="SSF81383">
    <property type="entry name" value="F-box domain"/>
    <property type="match status" value="1"/>
</dbReference>
<dbReference type="Gramene" id="TRITD2Bv1G258020.3">
    <property type="protein sequence ID" value="TRITD2Bv1G258020.3"/>
    <property type="gene ID" value="TRITD2Bv1G258020"/>
</dbReference>